<reference evidence="4 5" key="1">
    <citation type="journal article" date="2017" name="PLoS Biol.">
        <title>The sea cucumber genome provides insights into morphological evolution and visceral regeneration.</title>
        <authorList>
            <person name="Zhang X."/>
            <person name="Sun L."/>
            <person name="Yuan J."/>
            <person name="Sun Y."/>
            <person name="Gao Y."/>
            <person name="Zhang L."/>
            <person name="Li S."/>
            <person name="Dai H."/>
            <person name="Hamel J.F."/>
            <person name="Liu C."/>
            <person name="Yu Y."/>
            <person name="Liu S."/>
            <person name="Lin W."/>
            <person name="Guo K."/>
            <person name="Jin S."/>
            <person name="Xu P."/>
            <person name="Storey K.B."/>
            <person name="Huan P."/>
            <person name="Zhang T."/>
            <person name="Zhou Y."/>
            <person name="Zhang J."/>
            <person name="Lin C."/>
            <person name="Li X."/>
            <person name="Xing L."/>
            <person name="Huo D."/>
            <person name="Sun M."/>
            <person name="Wang L."/>
            <person name="Mercier A."/>
            <person name="Li F."/>
            <person name="Yang H."/>
            <person name="Xiang J."/>
        </authorList>
    </citation>
    <scope>NUCLEOTIDE SEQUENCE [LARGE SCALE GENOMIC DNA]</scope>
    <source>
        <strain evidence="4">Shaxun</strain>
        <tissue evidence="4">Muscle</tissue>
    </source>
</reference>
<dbReference type="InterPro" id="IPR043159">
    <property type="entry name" value="Lectin_gal-bd_sf"/>
</dbReference>
<feature type="domain" description="SUEL-type lectin" evidence="3">
    <location>
        <begin position="29"/>
        <end position="141"/>
    </location>
</feature>
<dbReference type="Gene3D" id="2.60.120.740">
    <property type="match status" value="2"/>
</dbReference>
<comment type="caution">
    <text evidence="4">The sequence shown here is derived from an EMBL/GenBank/DDBJ whole genome shotgun (WGS) entry which is preliminary data.</text>
</comment>
<feature type="domain" description="SUEL-type lectin" evidence="3">
    <location>
        <begin position="148"/>
        <end position="237"/>
    </location>
</feature>
<protein>
    <recommendedName>
        <fullName evidence="3">SUEL-type lectin domain-containing protein</fullName>
    </recommendedName>
</protein>
<evidence type="ECO:0000313" key="5">
    <source>
        <dbReference type="Proteomes" id="UP000230750"/>
    </source>
</evidence>
<dbReference type="EMBL" id="MRZV01001463">
    <property type="protein sequence ID" value="PIK37716.1"/>
    <property type="molecule type" value="Genomic_DNA"/>
</dbReference>
<evidence type="ECO:0000313" key="4">
    <source>
        <dbReference type="EMBL" id="PIK37716.1"/>
    </source>
</evidence>
<evidence type="ECO:0000259" key="3">
    <source>
        <dbReference type="PROSITE" id="PS50228"/>
    </source>
</evidence>
<dbReference type="AlphaFoldDB" id="A0A2G8JPM0"/>
<dbReference type="PROSITE" id="PS50228">
    <property type="entry name" value="SUEL_LECTIN"/>
    <property type="match status" value="2"/>
</dbReference>
<keyword evidence="2" id="KW-0732">Signal</keyword>
<feature type="signal peptide" evidence="2">
    <location>
        <begin position="1"/>
        <end position="19"/>
    </location>
</feature>
<sequence>MGSLHTRCVLLSCTTCVSGTSAQLQTSLVCEGKTLTIECPSGTTIDVEDALYGRDRGPSVNKSFMHPNRNGILNRPVGSIGKLVWVEVSMVTSGCKASTSLSRVRDACQGETSCQISASNRVFGDPCVGTYKFLRVEYKCRSVRRARVCESGNLSLHCPYGQVLNIVGASYGRNAGSEVCPSPSIRQISNCRAASSSHVVSSACNGKNACHVSANNGVFGDPCVGTYKYLEVEYSCN</sequence>
<dbReference type="FunFam" id="2.60.120.740:FF:000001">
    <property type="entry name" value="Adhesion G protein-coupled receptor L2"/>
    <property type="match status" value="1"/>
</dbReference>
<dbReference type="CDD" id="cd22827">
    <property type="entry name" value="Gal_Rha_Lectin_SUL-I-like"/>
    <property type="match status" value="2"/>
</dbReference>
<dbReference type="PANTHER" id="PTHR46780">
    <property type="entry name" value="PROTEIN EVA-1"/>
    <property type="match status" value="1"/>
</dbReference>
<proteinExistence type="predicted"/>
<organism evidence="4 5">
    <name type="scientific">Stichopus japonicus</name>
    <name type="common">Sea cucumber</name>
    <dbReference type="NCBI Taxonomy" id="307972"/>
    <lineage>
        <taxon>Eukaryota</taxon>
        <taxon>Metazoa</taxon>
        <taxon>Echinodermata</taxon>
        <taxon>Eleutherozoa</taxon>
        <taxon>Echinozoa</taxon>
        <taxon>Holothuroidea</taxon>
        <taxon>Aspidochirotacea</taxon>
        <taxon>Aspidochirotida</taxon>
        <taxon>Stichopodidae</taxon>
        <taxon>Apostichopus</taxon>
    </lineage>
</organism>
<dbReference type="Pfam" id="PF02140">
    <property type="entry name" value="SUEL_Lectin"/>
    <property type="match status" value="2"/>
</dbReference>
<dbReference type="GO" id="GO:0030246">
    <property type="term" value="F:carbohydrate binding"/>
    <property type="evidence" value="ECO:0007669"/>
    <property type="project" value="InterPro"/>
</dbReference>
<keyword evidence="5" id="KW-1185">Reference proteome</keyword>
<name>A0A2G8JPM0_STIJA</name>
<accession>A0A2G8JPM0</accession>
<dbReference type="InterPro" id="IPR000922">
    <property type="entry name" value="Lectin_gal-bd_dom"/>
</dbReference>
<evidence type="ECO:0000256" key="2">
    <source>
        <dbReference type="SAM" id="SignalP"/>
    </source>
</evidence>
<gene>
    <name evidence="4" type="ORF">BSL78_25451</name>
</gene>
<comment type="subunit">
    <text evidence="1">Homodimer; disulfide-linked.</text>
</comment>
<dbReference type="OrthoDB" id="1100386at2759"/>
<feature type="chain" id="PRO_5013936736" description="SUEL-type lectin domain-containing protein" evidence="2">
    <location>
        <begin position="20"/>
        <end position="237"/>
    </location>
</feature>
<evidence type="ECO:0000256" key="1">
    <source>
        <dbReference type="ARBA" id="ARBA00011748"/>
    </source>
</evidence>
<dbReference type="Proteomes" id="UP000230750">
    <property type="component" value="Unassembled WGS sequence"/>
</dbReference>